<dbReference type="SUPFAM" id="SSF52317">
    <property type="entry name" value="Class I glutamine amidotransferase-like"/>
    <property type="match status" value="1"/>
</dbReference>
<dbReference type="Gene3D" id="3.20.20.80">
    <property type="entry name" value="Glycosidases"/>
    <property type="match status" value="1"/>
</dbReference>
<comment type="caution">
    <text evidence="4">The sequence shown here is derived from an EMBL/GenBank/DDBJ whole genome shotgun (WGS) entry which is preliminary data.</text>
</comment>
<reference evidence="4 5" key="1">
    <citation type="submission" date="2021-01" db="EMBL/GenBank/DDBJ databases">
        <title>Genome public.</title>
        <authorList>
            <person name="Liu C."/>
            <person name="Sun Q."/>
        </authorList>
    </citation>
    <scope>NUCLEOTIDE SEQUENCE [LARGE SCALE GENOMIC DNA]</scope>
    <source>
        <strain evidence="4 5">YIM B02515</strain>
    </source>
</reference>
<evidence type="ECO:0000259" key="1">
    <source>
        <dbReference type="Pfam" id="PF09508"/>
    </source>
</evidence>
<dbReference type="InterPro" id="IPR035080">
    <property type="entry name" value="Lact_bio_phlase-like_N"/>
</dbReference>
<dbReference type="EC" id="2.4.1.211" evidence="4"/>
<evidence type="ECO:0000259" key="3">
    <source>
        <dbReference type="Pfam" id="PF17386"/>
    </source>
</evidence>
<dbReference type="Pfam" id="PF17386">
    <property type="entry name" value="LBP_C"/>
    <property type="match status" value="1"/>
</dbReference>
<dbReference type="NCBIfam" id="TIGR02336">
    <property type="entry name" value="1,3-beta-galactosyl-N-acetylhexosamine phosphorylase"/>
    <property type="match status" value="1"/>
</dbReference>
<keyword evidence="4" id="KW-0328">Glycosyltransferase</keyword>
<dbReference type="Proteomes" id="UP000632377">
    <property type="component" value="Unassembled WGS sequence"/>
</dbReference>
<dbReference type="Pfam" id="PF17385">
    <property type="entry name" value="LBP_M"/>
    <property type="match status" value="1"/>
</dbReference>
<feature type="domain" description="Lacto-N-biose phosphorylase-like N-terminal TIM barrel" evidence="1">
    <location>
        <begin position="13"/>
        <end position="445"/>
    </location>
</feature>
<dbReference type="InterPro" id="IPR035363">
    <property type="entry name" value="LBP_M"/>
</dbReference>
<sequence>MSYLKGNCKKLKGQVTLPTEIGMDKEIAMLYDKWGCDAVRDCDGTKLPDEIKKLAEKVYSTFFPTRGDQAWATEHKDQAQELYLMSEYNTAAADTLEIDIMAGYFDQQFQIDTVHDPKEWWEVIDRTTGEIIDPSCWEFDKSTGKVIISNTKKYHNYTVGFLVYMVWDPTQMFNHITNNWGDRPHEISSDICHEETRKNMLKYLEDWLNEHPDTDVVRFTTFFYHFTLIYNQLGMPKFFDWFGYGSSISPIAMEKFEEVKGYKLRPEDIIDEGYYNNPFRIPSKHFLDYMDYQQAFVAAAAKECADIAHRHGKEAMMFLGDNWIGTEPFGKHFKKIGLDAVVGSVSYGAQIRMLSEIPGLKYTEARFMPYFFPDVFFEGGDPLKELNFSWLAGRRAIARKPVDRMGYGGYPSLALKFPEFVERVGKICDEFREIYSNIDGDKPYSAPFKVAVLNCWGKLRAWYAGCAGRASGYKAIYSSGQVEESLCGMPFEVEYISFDDIKENGIPEDIGVIINVGAANTAWSGGANWLDETVVSRIREFVHNGGGFIGIGEPTACQHQGKYFQLSDILGVERELGYYLNYPRYGQLSTEEHFIMKDVTTNKISFGEEIPWVYGNGKDEKILSMSGDYVQVAANSYGKGRSAYFSGFEYEPENNRLLLRAIYWVAGKENEMEKWYSSNINTECHAYLSSGKFMVLNNSYESQDTVIYYGDNDSMNIKLEPMECRWFEI</sequence>
<feature type="domain" description="Lacto-N-biose phosphorylase central" evidence="2">
    <location>
        <begin position="449"/>
        <end position="669"/>
    </location>
</feature>
<evidence type="ECO:0000313" key="4">
    <source>
        <dbReference type="EMBL" id="MBL4934617.1"/>
    </source>
</evidence>
<dbReference type="InterPro" id="IPR035356">
    <property type="entry name" value="LBP_C"/>
</dbReference>
<evidence type="ECO:0000259" key="2">
    <source>
        <dbReference type="Pfam" id="PF17385"/>
    </source>
</evidence>
<dbReference type="Gene3D" id="2.60.40.10">
    <property type="entry name" value="Immunoglobulins"/>
    <property type="match status" value="1"/>
</dbReference>
<dbReference type="EMBL" id="JAESWC010000001">
    <property type="protein sequence ID" value="MBL4934617.1"/>
    <property type="molecule type" value="Genomic_DNA"/>
</dbReference>
<dbReference type="Pfam" id="PF09508">
    <property type="entry name" value="Lact_bio_phlase"/>
    <property type="match status" value="1"/>
</dbReference>
<dbReference type="InterPro" id="IPR012711">
    <property type="entry name" value="Lacto-N-biose_phosphorylase"/>
</dbReference>
<feature type="domain" description="Lacto-N-biose phosphorylase C-terminal" evidence="3">
    <location>
        <begin position="675"/>
        <end position="727"/>
    </location>
</feature>
<gene>
    <name evidence="4" type="primary">gnpA</name>
    <name evidence="4" type="ORF">JK636_02470</name>
</gene>
<dbReference type="InterPro" id="IPR029062">
    <property type="entry name" value="Class_I_gatase-like"/>
</dbReference>
<dbReference type="InterPro" id="IPR013780">
    <property type="entry name" value="Glyco_hydro_b"/>
</dbReference>
<accession>A0ABS1T663</accession>
<name>A0ABS1T663_9CLOT</name>
<evidence type="ECO:0000313" key="5">
    <source>
        <dbReference type="Proteomes" id="UP000632377"/>
    </source>
</evidence>
<organism evidence="4 5">
    <name type="scientific">Clostridium rhizosphaerae</name>
    <dbReference type="NCBI Taxonomy" id="2803861"/>
    <lineage>
        <taxon>Bacteria</taxon>
        <taxon>Bacillati</taxon>
        <taxon>Bacillota</taxon>
        <taxon>Clostridia</taxon>
        <taxon>Eubacteriales</taxon>
        <taxon>Clostridiaceae</taxon>
        <taxon>Clostridium</taxon>
    </lineage>
</organism>
<keyword evidence="5" id="KW-1185">Reference proteome</keyword>
<proteinExistence type="predicted"/>
<keyword evidence="4" id="KW-0808">Transferase</keyword>
<dbReference type="Gene3D" id="2.60.40.1180">
    <property type="entry name" value="Golgi alpha-mannosidase II"/>
    <property type="match status" value="1"/>
</dbReference>
<dbReference type="GO" id="GO:0050500">
    <property type="term" value="F:1,3-beta-galactosyl-N-acetylhexosamine phosphorylase activity"/>
    <property type="evidence" value="ECO:0007669"/>
    <property type="project" value="UniProtKB-EC"/>
</dbReference>
<dbReference type="InterPro" id="IPR013783">
    <property type="entry name" value="Ig-like_fold"/>
</dbReference>
<protein>
    <submittedName>
        <fullName evidence="4">1,3-beta-galactosyl-N-acetylhexosamine phosphorylase</fullName>
        <ecNumber evidence="4">2.4.1.211</ecNumber>
    </submittedName>
</protein>
<dbReference type="Gene3D" id="3.40.50.880">
    <property type="match status" value="1"/>
</dbReference>